<dbReference type="AlphaFoldDB" id="A0A1Z5HU76"/>
<dbReference type="InterPro" id="IPR008201">
    <property type="entry name" value="HepT-like"/>
</dbReference>
<dbReference type="Proteomes" id="UP000197032">
    <property type="component" value="Unassembled WGS sequence"/>
</dbReference>
<proteinExistence type="inferred from homology"/>
<dbReference type="EMBL" id="BDGJ01000115">
    <property type="protein sequence ID" value="GAW93089.1"/>
    <property type="molecule type" value="Genomic_DNA"/>
</dbReference>
<dbReference type="OrthoDB" id="9796612at2"/>
<accession>A0A1Z5HU76</accession>
<dbReference type="GO" id="GO:0110001">
    <property type="term" value="C:toxin-antitoxin complex"/>
    <property type="evidence" value="ECO:0007669"/>
    <property type="project" value="InterPro"/>
</dbReference>
<evidence type="ECO:0000313" key="5">
    <source>
        <dbReference type="EMBL" id="GAW93089.1"/>
    </source>
</evidence>
<gene>
    <name evidence="5" type="ORF">KKC1_22300</name>
</gene>
<dbReference type="GO" id="GO:0004540">
    <property type="term" value="F:RNA nuclease activity"/>
    <property type="evidence" value="ECO:0007669"/>
    <property type="project" value="InterPro"/>
</dbReference>
<protein>
    <recommendedName>
        <fullName evidence="7">DUF86 domain-containing protein</fullName>
    </recommendedName>
</protein>
<evidence type="ECO:0000256" key="4">
    <source>
        <dbReference type="ARBA" id="ARBA00024207"/>
    </source>
</evidence>
<name>A0A1Z5HU76_9FIRM</name>
<keyword evidence="3" id="KW-0378">Hydrolase</keyword>
<organism evidence="5 6">
    <name type="scientific">Calderihabitans maritimus</name>
    <dbReference type="NCBI Taxonomy" id="1246530"/>
    <lineage>
        <taxon>Bacteria</taxon>
        <taxon>Bacillati</taxon>
        <taxon>Bacillota</taxon>
        <taxon>Clostridia</taxon>
        <taxon>Neomoorellales</taxon>
        <taxon>Calderihabitantaceae</taxon>
        <taxon>Calderihabitans</taxon>
    </lineage>
</organism>
<keyword evidence="6" id="KW-1185">Reference proteome</keyword>
<dbReference type="Gene3D" id="1.20.120.580">
    <property type="entry name" value="bsu32300-like"/>
    <property type="match status" value="1"/>
</dbReference>
<evidence type="ECO:0000256" key="1">
    <source>
        <dbReference type="ARBA" id="ARBA00022649"/>
    </source>
</evidence>
<dbReference type="Pfam" id="PF01934">
    <property type="entry name" value="HepT-like"/>
    <property type="match status" value="1"/>
</dbReference>
<evidence type="ECO:0000256" key="2">
    <source>
        <dbReference type="ARBA" id="ARBA00022722"/>
    </source>
</evidence>
<sequence>MLNKKLIFERVDMIRASVNRLNSFRKLTQQEFLADPDNYAIAEHHLRRALESLFDVGRHILVKKGLGHPRDYRSIIELLGQNRVIPRSFAQEIIGMAGYRNRLVHGYAEVTGAELYDLIQTRLEDIETFVKHILEFLKEEQ</sequence>
<comment type="similarity">
    <text evidence="4">Belongs to the HepT RNase toxin family.</text>
</comment>
<dbReference type="InterPro" id="IPR037038">
    <property type="entry name" value="HepT-like_sf"/>
</dbReference>
<dbReference type="InterPro" id="IPR052379">
    <property type="entry name" value="Type_VII_TA_RNase"/>
</dbReference>
<comment type="caution">
    <text evidence="5">The sequence shown here is derived from an EMBL/GenBank/DDBJ whole genome shotgun (WGS) entry which is preliminary data.</text>
</comment>
<evidence type="ECO:0008006" key="7">
    <source>
        <dbReference type="Google" id="ProtNLM"/>
    </source>
</evidence>
<dbReference type="RefSeq" id="WP_088554308.1">
    <property type="nucleotide sequence ID" value="NZ_BDGJ01000115.1"/>
</dbReference>
<dbReference type="GO" id="GO:0016787">
    <property type="term" value="F:hydrolase activity"/>
    <property type="evidence" value="ECO:0007669"/>
    <property type="project" value="UniProtKB-KW"/>
</dbReference>
<dbReference type="PANTHER" id="PTHR33397:SF3">
    <property type="entry name" value="MRNA NUCLEASE HEPT"/>
    <property type="match status" value="1"/>
</dbReference>
<keyword evidence="2" id="KW-0540">Nuclease</keyword>
<keyword evidence="1" id="KW-1277">Toxin-antitoxin system</keyword>
<dbReference type="PANTHER" id="PTHR33397">
    <property type="entry name" value="UPF0331 PROTEIN YUTE"/>
    <property type="match status" value="1"/>
</dbReference>
<reference evidence="6" key="1">
    <citation type="journal article" date="2017" name="Appl. Environ. Microbiol.">
        <title>Genomic analysis of Calderihabitans maritimus KKC1, a thermophilic hydrogenogenic carboxydotrophic bacterium isolated from marine sediment.</title>
        <authorList>
            <person name="Omae K."/>
            <person name="Yoneda Y."/>
            <person name="Fukuyama Y."/>
            <person name="Yoshida T."/>
            <person name="Sako Y."/>
        </authorList>
    </citation>
    <scope>NUCLEOTIDE SEQUENCE [LARGE SCALE GENOMIC DNA]</scope>
    <source>
        <strain evidence="6">KKC1</strain>
    </source>
</reference>
<evidence type="ECO:0000256" key="3">
    <source>
        <dbReference type="ARBA" id="ARBA00022801"/>
    </source>
</evidence>
<evidence type="ECO:0000313" key="6">
    <source>
        <dbReference type="Proteomes" id="UP000197032"/>
    </source>
</evidence>
<dbReference type="NCBIfam" id="NF047751">
    <property type="entry name" value="HepT_toxin"/>
    <property type="match status" value="1"/>
</dbReference>